<proteinExistence type="predicted"/>
<dbReference type="RefSeq" id="WP_083417918.1">
    <property type="nucleotide sequence ID" value="NZ_FOWR01000009.1"/>
</dbReference>
<gene>
    <name evidence="5" type="ORF">SAMN03084138_01534</name>
</gene>
<protein>
    <submittedName>
        <fullName evidence="5">Putative hydrolase of the HAD superfamily</fullName>
    </submittedName>
</protein>
<keyword evidence="2" id="KW-0479">Metal-binding</keyword>
<dbReference type="Gene3D" id="1.10.150.520">
    <property type="match status" value="1"/>
</dbReference>
<evidence type="ECO:0000256" key="1">
    <source>
        <dbReference type="ARBA" id="ARBA00001946"/>
    </source>
</evidence>
<dbReference type="PANTHER" id="PTHR46470:SF2">
    <property type="entry name" value="GLYCERALDEHYDE 3-PHOSPHATE PHOSPHATASE"/>
    <property type="match status" value="1"/>
</dbReference>
<dbReference type="Pfam" id="PF13419">
    <property type="entry name" value="HAD_2"/>
    <property type="match status" value="1"/>
</dbReference>
<evidence type="ECO:0000256" key="3">
    <source>
        <dbReference type="ARBA" id="ARBA00022801"/>
    </source>
</evidence>
<dbReference type="EMBL" id="FOWR01000009">
    <property type="protein sequence ID" value="SFP18502.1"/>
    <property type="molecule type" value="Genomic_DNA"/>
</dbReference>
<dbReference type="NCBIfam" id="TIGR01549">
    <property type="entry name" value="HAD-SF-IA-v1"/>
    <property type="match status" value="1"/>
</dbReference>
<dbReference type="Gene3D" id="3.40.50.1000">
    <property type="entry name" value="HAD superfamily/HAD-like"/>
    <property type="match status" value="1"/>
</dbReference>
<dbReference type="OrthoDB" id="148966at2"/>
<dbReference type="Proteomes" id="UP000182692">
    <property type="component" value="Unassembled WGS sequence"/>
</dbReference>
<evidence type="ECO:0000256" key="4">
    <source>
        <dbReference type="ARBA" id="ARBA00022842"/>
    </source>
</evidence>
<dbReference type="PANTHER" id="PTHR46470">
    <property type="entry name" value="N-ACYLNEURAMINATE-9-PHOSPHATASE"/>
    <property type="match status" value="1"/>
</dbReference>
<accession>A0A1I5N9Y5</accession>
<dbReference type="InterPro" id="IPR023214">
    <property type="entry name" value="HAD_sf"/>
</dbReference>
<dbReference type="InterPro" id="IPR041492">
    <property type="entry name" value="HAD_2"/>
</dbReference>
<organism evidence="5 6">
    <name type="scientific">Enterovibrio norvegicus DSM 15893</name>
    <dbReference type="NCBI Taxonomy" id="1121869"/>
    <lineage>
        <taxon>Bacteria</taxon>
        <taxon>Pseudomonadati</taxon>
        <taxon>Pseudomonadota</taxon>
        <taxon>Gammaproteobacteria</taxon>
        <taxon>Vibrionales</taxon>
        <taxon>Vibrionaceae</taxon>
        <taxon>Enterovibrio</taxon>
    </lineage>
</organism>
<name>A0A1I5N9Y5_9GAMM</name>
<dbReference type="GO" id="GO:0016791">
    <property type="term" value="F:phosphatase activity"/>
    <property type="evidence" value="ECO:0007669"/>
    <property type="project" value="TreeGrafter"/>
</dbReference>
<keyword evidence="3 5" id="KW-0378">Hydrolase</keyword>
<dbReference type="InterPro" id="IPR006439">
    <property type="entry name" value="HAD-SF_hydro_IA"/>
</dbReference>
<keyword evidence="4" id="KW-0460">Magnesium</keyword>
<dbReference type="GO" id="GO:0046872">
    <property type="term" value="F:metal ion binding"/>
    <property type="evidence" value="ECO:0007669"/>
    <property type="project" value="UniProtKB-KW"/>
</dbReference>
<evidence type="ECO:0000313" key="5">
    <source>
        <dbReference type="EMBL" id="SFP18502.1"/>
    </source>
</evidence>
<comment type="cofactor">
    <cofactor evidence="1">
        <name>Mg(2+)</name>
        <dbReference type="ChEBI" id="CHEBI:18420"/>
    </cofactor>
</comment>
<dbReference type="GeneID" id="35871941"/>
<reference evidence="5 6" key="1">
    <citation type="submission" date="2016-10" db="EMBL/GenBank/DDBJ databases">
        <authorList>
            <person name="de Groot N.N."/>
        </authorList>
    </citation>
    <scope>NUCLEOTIDE SEQUENCE [LARGE SCALE GENOMIC DNA]</scope>
    <source>
        <strain evidence="5 6">DSM 15893</strain>
    </source>
</reference>
<dbReference type="GO" id="GO:0044281">
    <property type="term" value="P:small molecule metabolic process"/>
    <property type="evidence" value="ECO:0007669"/>
    <property type="project" value="UniProtKB-ARBA"/>
</dbReference>
<dbReference type="InterPro" id="IPR036412">
    <property type="entry name" value="HAD-like_sf"/>
</dbReference>
<evidence type="ECO:0000256" key="2">
    <source>
        <dbReference type="ARBA" id="ARBA00022723"/>
    </source>
</evidence>
<dbReference type="InterPro" id="IPR051400">
    <property type="entry name" value="HAD-like_hydrolase"/>
</dbReference>
<dbReference type="STRING" id="1121869.SAMN03084138_01534"/>
<dbReference type="SUPFAM" id="SSF56784">
    <property type="entry name" value="HAD-like"/>
    <property type="match status" value="1"/>
</dbReference>
<dbReference type="AlphaFoldDB" id="A0A1I5N9Y5"/>
<sequence length="220" mass="25063">MKVSKNTVWVFDLDDTLYSEAEYQASGYAYLAERINELYNVDVRSVIQSAIADNKDVLVEICQFVSLPLSVKESLLWMYRLHKPDIKLTDSVKSTLAFIESNALASAILTDGRSYSQRSKVHALGLGEMQCLVSEEWGETKPGKKRFVHIQQSHTLADKFIYVGDNIKKDFVTPNHLGWLTIGLKDKGTNIHPQNIDVESNNYMPQIWIEELSELKDFIC</sequence>
<evidence type="ECO:0000313" key="6">
    <source>
        <dbReference type="Proteomes" id="UP000182692"/>
    </source>
</evidence>